<reference evidence="2 3" key="1">
    <citation type="submission" date="2024-01" db="EMBL/GenBank/DDBJ databases">
        <title>A draft genome for a cacao thread blight-causing isolate of Paramarasmius palmivorus.</title>
        <authorList>
            <person name="Baruah I.K."/>
            <person name="Bukari Y."/>
            <person name="Amoako-Attah I."/>
            <person name="Meinhardt L.W."/>
            <person name="Bailey B.A."/>
            <person name="Cohen S.P."/>
        </authorList>
    </citation>
    <scope>NUCLEOTIDE SEQUENCE [LARGE SCALE GENOMIC DNA]</scope>
    <source>
        <strain evidence="2 3">GH-12</strain>
    </source>
</reference>
<dbReference type="SUPFAM" id="SSF52047">
    <property type="entry name" value="RNI-like"/>
    <property type="match status" value="1"/>
</dbReference>
<organism evidence="2 3">
    <name type="scientific">Paramarasmius palmivorus</name>
    <dbReference type="NCBI Taxonomy" id="297713"/>
    <lineage>
        <taxon>Eukaryota</taxon>
        <taxon>Fungi</taxon>
        <taxon>Dikarya</taxon>
        <taxon>Basidiomycota</taxon>
        <taxon>Agaricomycotina</taxon>
        <taxon>Agaricomycetes</taxon>
        <taxon>Agaricomycetidae</taxon>
        <taxon>Agaricales</taxon>
        <taxon>Marasmiineae</taxon>
        <taxon>Marasmiaceae</taxon>
        <taxon>Paramarasmius</taxon>
    </lineage>
</organism>
<sequence length="580" mass="65003">MEGNGAESAPKKLTLCSCSQHALPSYQNIPPPLPESISSNYLPTQKEAHETHELIEREEQILGQYREEMSRVRRLLEVLQAETKVLEERLSIRRAAVSTIRKIPVEVLDEIFGIVCHPENTPHGWQKQSLYIARQTITHPTALAISHTSSHWRRIMIARPHLWASIFVNIRGLQKDIRPLLSVYLQNSSGAPLDLRIVETTPKRRITIGNSTITPFNATRDLGKHGIEAFQLLFGHLSRCGRLEMNVRWEVLMPDVVGTPDPTIAFPDLHTFTTSEEEWRAPWFCEALQEAPGLRSLDMHILVLPNGAHILPYQRLTTLSLGYIEGVNLVLQILASCERLETLDLQEVVPEPDEVVMAHSLPLPALRKLKLNLSDSDLSALSGLFASLEMPLLQELSFSSMDASDPATISLSLSSFMKMLGHSPALRQLTLDIDNTRLPRDSMVELLQLLPELEQFYLTIFGDMDQDGAIVRLISGLTYTPRLSPPIGSKLTQLKLQEVFSSADVGIVEVFLNMVESRSRSRLEAVDSSSVTSLCEATLSLTFDDDSPERFFDPYADPVVEERLEMLQQDGVMCDVACGF</sequence>
<keyword evidence="1" id="KW-0175">Coiled coil</keyword>
<gene>
    <name evidence="2" type="ORF">VNI00_012800</name>
</gene>
<protein>
    <recommendedName>
        <fullName evidence="4">F-box domain-containing protein</fullName>
    </recommendedName>
</protein>
<keyword evidence="3" id="KW-1185">Reference proteome</keyword>
<feature type="coiled-coil region" evidence="1">
    <location>
        <begin position="55"/>
        <end position="89"/>
    </location>
</feature>
<dbReference type="Gene3D" id="3.80.10.10">
    <property type="entry name" value="Ribonuclease Inhibitor"/>
    <property type="match status" value="1"/>
</dbReference>
<evidence type="ECO:0008006" key="4">
    <source>
        <dbReference type="Google" id="ProtNLM"/>
    </source>
</evidence>
<dbReference type="AlphaFoldDB" id="A0AAW0C4Q5"/>
<evidence type="ECO:0000313" key="3">
    <source>
        <dbReference type="Proteomes" id="UP001383192"/>
    </source>
</evidence>
<accession>A0AAW0C4Q5</accession>
<evidence type="ECO:0000313" key="2">
    <source>
        <dbReference type="EMBL" id="KAK7033576.1"/>
    </source>
</evidence>
<proteinExistence type="predicted"/>
<dbReference type="Proteomes" id="UP001383192">
    <property type="component" value="Unassembled WGS sequence"/>
</dbReference>
<dbReference type="InterPro" id="IPR032675">
    <property type="entry name" value="LRR_dom_sf"/>
</dbReference>
<comment type="caution">
    <text evidence="2">The sequence shown here is derived from an EMBL/GenBank/DDBJ whole genome shotgun (WGS) entry which is preliminary data.</text>
</comment>
<dbReference type="EMBL" id="JAYKXP010000061">
    <property type="protein sequence ID" value="KAK7033576.1"/>
    <property type="molecule type" value="Genomic_DNA"/>
</dbReference>
<evidence type="ECO:0000256" key="1">
    <source>
        <dbReference type="SAM" id="Coils"/>
    </source>
</evidence>
<name>A0AAW0C4Q5_9AGAR</name>